<evidence type="ECO:0000256" key="3">
    <source>
        <dbReference type="ARBA" id="ARBA00012485"/>
    </source>
</evidence>
<comment type="catalytic activity">
    <reaction evidence="1">
        <text>S-ubiquitinyl-[E2 ubiquitin-conjugating enzyme]-L-cysteine + [acceptor protein]-L-lysine = [E2 ubiquitin-conjugating enzyme]-L-cysteine + N(6)-ubiquitinyl-[acceptor protein]-L-lysine.</text>
        <dbReference type="EC" id="2.3.2.26"/>
    </reaction>
</comment>
<comment type="pathway">
    <text evidence="2">Protein modification; protein ubiquitination.</text>
</comment>
<dbReference type="InterPro" id="IPR050409">
    <property type="entry name" value="E3_ubiq-protein_ligase"/>
</dbReference>
<feature type="active site" description="Glycyl thioester intermediate" evidence="6">
    <location>
        <position position="392"/>
    </location>
</feature>
<dbReference type="InterPro" id="IPR000569">
    <property type="entry name" value="HECT_dom"/>
</dbReference>
<dbReference type="PANTHER" id="PTHR11254">
    <property type="entry name" value="HECT DOMAIN UBIQUITIN-PROTEIN LIGASE"/>
    <property type="match status" value="1"/>
</dbReference>
<dbReference type="AlphaFoldDB" id="A0A8J8NVN8"/>
<reference evidence="8" key="1">
    <citation type="submission" date="2019-06" db="EMBL/GenBank/DDBJ databases">
        <authorList>
            <person name="Zheng W."/>
        </authorList>
    </citation>
    <scope>NUCLEOTIDE SEQUENCE</scope>
    <source>
        <strain evidence="8">QDHG01</strain>
    </source>
</reference>
<gene>
    <name evidence="8" type="ORF">FGO68_gene17066</name>
</gene>
<sequence length="425" mass="50279">MALHEIPLDQLQKLTPKKARLLLQSIEEKKAWFEHQLSQKRISYLEDSITMVVDRNRLVRDSYEQFRTIDGMDMHKEIKIHYVGEQAQDAGGVLRDWITDLSKAIFGVQNTDMEEGSCGIEGHMFKQVRCREDLTYFPNPMRKSLYDLHYYRFAGLILAKAMFDKVPVNIKLHKVLLKRLVGRSHKIRIGDLRHFDEQIYKSLVYLATDPTVDVELLDMTFTLEAENGEILELIEGGSDVLVTKDNILDYVRCITRYQLIDHCRQEVREFMRGFYQVIPRDILSVFDEDELDFLLEGVQEINLADWKQHTLYKGEYSIKHRVVKWFWEFLGTYTQPQLRKLLLFATGMPRVPIDGFRALQSNRNRTCKFQLQSIKLEQPKYPQRCFIKAHTCFNRLDIPLYAKKGDLEYHLNVILMQDKFYFDME</sequence>
<dbReference type="Pfam" id="PF00632">
    <property type="entry name" value="HECT"/>
    <property type="match status" value="1"/>
</dbReference>
<dbReference type="PANTHER" id="PTHR11254:SF440">
    <property type="entry name" value="E3 UBIQUITIN-PROTEIN LIGASE NEDD-4"/>
    <property type="match status" value="1"/>
</dbReference>
<dbReference type="SUPFAM" id="SSF56204">
    <property type="entry name" value="Hect, E3 ligase catalytic domain"/>
    <property type="match status" value="1"/>
</dbReference>
<evidence type="ECO:0000256" key="5">
    <source>
        <dbReference type="ARBA" id="ARBA00022786"/>
    </source>
</evidence>
<keyword evidence="4" id="KW-0808">Transferase</keyword>
<evidence type="ECO:0000256" key="1">
    <source>
        <dbReference type="ARBA" id="ARBA00000885"/>
    </source>
</evidence>
<evidence type="ECO:0000256" key="2">
    <source>
        <dbReference type="ARBA" id="ARBA00004906"/>
    </source>
</evidence>
<evidence type="ECO:0000259" key="7">
    <source>
        <dbReference type="PROSITE" id="PS50237"/>
    </source>
</evidence>
<keyword evidence="9" id="KW-1185">Reference proteome</keyword>
<dbReference type="SMART" id="SM00119">
    <property type="entry name" value="HECTc"/>
    <property type="match status" value="1"/>
</dbReference>
<dbReference type="GO" id="GO:0061630">
    <property type="term" value="F:ubiquitin protein ligase activity"/>
    <property type="evidence" value="ECO:0007669"/>
    <property type="project" value="UniProtKB-EC"/>
</dbReference>
<evidence type="ECO:0000256" key="4">
    <source>
        <dbReference type="ARBA" id="ARBA00022679"/>
    </source>
</evidence>
<evidence type="ECO:0000313" key="9">
    <source>
        <dbReference type="Proteomes" id="UP000785679"/>
    </source>
</evidence>
<dbReference type="Gene3D" id="3.30.2410.10">
    <property type="entry name" value="Hect, E3 ligase catalytic domain"/>
    <property type="match status" value="1"/>
</dbReference>
<proteinExistence type="predicted"/>
<evidence type="ECO:0000256" key="6">
    <source>
        <dbReference type="PROSITE-ProRule" id="PRU00104"/>
    </source>
</evidence>
<dbReference type="PROSITE" id="PS50237">
    <property type="entry name" value="HECT"/>
    <property type="match status" value="1"/>
</dbReference>
<feature type="domain" description="HECT" evidence="7">
    <location>
        <begin position="70"/>
        <end position="425"/>
    </location>
</feature>
<dbReference type="GO" id="GO:0016567">
    <property type="term" value="P:protein ubiquitination"/>
    <property type="evidence" value="ECO:0007669"/>
    <property type="project" value="TreeGrafter"/>
</dbReference>
<dbReference type="Gene3D" id="3.30.2160.10">
    <property type="entry name" value="Hect, E3 ligase catalytic domain"/>
    <property type="match status" value="1"/>
</dbReference>
<keyword evidence="5 6" id="KW-0833">Ubl conjugation pathway</keyword>
<accession>A0A8J8NVN8</accession>
<name>A0A8J8NVN8_HALGN</name>
<dbReference type="GO" id="GO:0006511">
    <property type="term" value="P:ubiquitin-dependent protein catabolic process"/>
    <property type="evidence" value="ECO:0007669"/>
    <property type="project" value="TreeGrafter"/>
</dbReference>
<dbReference type="EC" id="2.3.2.26" evidence="3"/>
<dbReference type="Gene3D" id="3.90.1750.10">
    <property type="entry name" value="Hect, E3 ligase catalytic domains"/>
    <property type="match status" value="1"/>
</dbReference>
<evidence type="ECO:0000313" key="8">
    <source>
        <dbReference type="EMBL" id="TNV81240.1"/>
    </source>
</evidence>
<comment type="caution">
    <text evidence="8">The sequence shown here is derived from an EMBL/GenBank/DDBJ whole genome shotgun (WGS) entry which is preliminary data.</text>
</comment>
<dbReference type="EMBL" id="RRYP01006389">
    <property type="protein sequence ID" value="TNV81240.1"/>
    <property type="molecule type" value="Genomic_DNA"/>
</dbReference>
<dbReference type="FunFam" id="3.30.2410.10:FF:000009">
    <property type="entry name" value="Probable E3 ubiquitin-protein ligase HECTD2"/>
    <property type="match status" value="1"/>
</dbReference>
<organism evidence="8 9">
    <name type="scientific">Halteria grandinella</name>
    <dbReference type="NCBI Taxonomy" id="5974"/>
    <lineage>
        <taxon>Eukaryota</taxon>
        <taxon>Sar</taxon>
        <taxon>Alveolata</taxon>
        <taxon>Ciliophora</taxon>
        <taxon>Intramacronucleata</taxon>
        <taxon>Spirotrichea</taxon>
        <taxon>Stichotrichia</taxon>
        <taxon>Sporadotrichida</taxon>
        <taxon>Halteriidae</taxon>
        <taxon>Halteria</taxon>
    </lineage>
</organism>
<dbReference type="Proteomes" id="UP000785679">
    <property type="component" value="Unassembled WGS sequence"/>
</dbReference>
<dbReference type="InterPro" id="IPR035983">
    <property type="entry name" value="Hect_E3_ubiquitin_ligase"/>
</dbReference>
<dbReference type="GO" id="GO:0005737">
    <property type="term" value="C:cytoplasm"/>
    <property type="evidence" value="ECO:0007669"/>
    <property type="project" value="TreeGrafter"/>
</dbReference>
<dbReference type="OrthoDB" id="8068875at2759"/>
<protein>
    <recommendedName>
        <fullName evidence="3">HECT-type E3 ubiquitin transferase</fullName>
        <ecNumber evidence="3">2.3.2.26</ecNumber>
    </recommendedName>
</protein>